<name>B7G640_PHATC</name>
<organism evidence="1 2">
    <name type="scientific">Phaeodactylum tricornutum (strain CCAP 1055/1)</name>
    <dbReference type="NCBI Taxonomy" id="556484"/>
    <lineage>
        <taxon>Eukaryota</taxon>
        <taxon>Sar</taxon>
        <taxon>Stramenopiles</taxon>
        <taxon>Ochrophyta</taxon>
        <taxon>Bacillariophyta</taxon>
        <taxon>Bacillariophyceae</taxon>
        <taxon>Bacillariophycidae</taxon>
        <taxon>Naviculales</taxon>
        <taxon>Phaeodactylaceae</taxon>
        <taxon>Phaeodactylum</taxon>
    </lineage>
</organism>
<dbReference type="PaxDb" id="2850-Phatr48137"/>
<dbReference type="AlphaFoldDB" id="B7G640"/>
<reference evidence="2" key="2">
    <citation type="submission" date="2008-08" db="EMBL/GenBank/DDBJ databases">
        <authorList>
            <consortium name="Diatom Consortium"/>
            <person name="Grigoriev I."/>
            <person name="Grimwood J."/>
            <person name="Kuo A."/>
            <person name="Otillar R.P."/>
            <person name="Salamov A."/>
            <person name="Detter J.C."/>
            <person name="Lindquist E."/>
            <person name="Shapiro H."/>
            <person name="Lucas S."/>
            <person name="Glavina del Rio T."/>
            <person name="Pitluck S."/>
            <person name="Rokhsar D."/>
            <person name="Bowler C."/>
        </authorList>
    </citation>
    <scope>GENOME REANNOTATION</scope>
    <source>
        <strain evidence="2">CCAP 1055/1</strain>
    </source>
</reference>
<dbReference type="EMBL" id="CM000618">
    <property type="protein sequence ID" value="EEC45796.1"/>
    <property type="molecule type" value="Genomic_DNA"/>
</dbReference>
<protein>
    <submittedName>
        <fullName evidence="1">Uncharacterized protein</fullName>
    </submittedName>
</protein>
<dbReference type="InParanoid" id="B7G640"/>
<evidence type="ECO:0000313" key="2">
    <source>
        <dbReference type="Proteomes" id="UP000000759"/>
    </source>
</evidence>
<evidence type="ECO:0000313" key="1">
    <source>
        <dbReference type="EMBL" id="EEC45796.1"/>
    </source>
</evidence>
<dbReference type="HOGENOM" id="CLU_722536_0_0_1"/>
<gene>
    <name evidence="1" type="ORF">PHATRDRAFT_48137</name>
</gene>
<keyword evidence="2" id="KW-1185">Reference proteome</keyword>
<dbReference type="RefSeq" id="XP_002182509.1">
    <property type="nucleotide sequence ID" value="XM_002182473.1"/>
</dbReference>
<sequence>MSYTQAPPPHGDDLLRSTSTLALNNVGVALLERSCFRQAMGTFRDALANLQDINRSFAKLRLQHATHRLASPQIDLPRESANPHSDKLHAFRIETLSDTDSVPSLLARMTQTLVPTTAPLEPSPSSCDIQKAYSTNLVPRTLILCPIRMEQINVGEGTKLAVLLYNFAVAHLCLAETITTTIVSDDDDEEEGDEDTNYHEQQDMDCLTSEQDFLYDNALQILNHIKDMLYSWIANERRADFNMPHASGATSVQHVTSGAGESRWYGNCLPYLYAAPPEVAYLLAVGCDPGRLLRQLLQILVWDYTGHVFAANELHGDADAAFEQTWYLRETAAQLQMSFYQNSSLAMTMTRRGWRFPNREINTFQDPISVIATGTADAA</sequence>
<accession>B7G640</accession>
<dbReference type="KEGG" id="pti:PHATRDRAFT_48137"/>
<reference evidence="1 2" key="1">
    <citation type="journal article" date="2008" name="Nature">
        <title>The Phaeodactylum genome reveals the evolutionary history of diatom genomes.</title>
        <authorList>
            <person name="Bowler C."/>
            <person name="Allen A.E."/>
            <person name="Badger J.H."/>
            <person name="Grimwood J."/>
            <person name="Jabbari K."/>
            <person name="Kuo A."/>
            <person name="Maheswari U."/>
            <person name="Martens C."/>
            <person name="Maumus F."/>
            <person name="Otillar R.P."/>
            <person name="Rayko E."/>
            <person name="Salamov A."/>
            <person name="Vandepoele K."/>
            <person name="Beszteri B."/>
            <person name="Gruber A."/>
            <person name="Heijde M."/>
            <person name="Katinka M."/>
            <person name="Mock T."/>
            <person name="Valentin K."/>
            <person name="Verret F."/>
            <person name="Berges J.A."/>
            <person name="Brownlee C."/>
            <person name="Cadoret J.P."/>
            <person name="Chiovitti A."/>
            <person name="Choi C.J."/>
            <person name="Coesel S."/>
            <person name="De Martino A."/>
            <person name="Detter J.C."/>
            <person name="Durkin C."/>
            <person name="Falciatore A."/>
            <person name="Fournet J."/>
            <person name="Haruta M."/>
            <person name="Huysman M.J."/>
            <person name="Jenkins B.D."/>
            <person name="Jiroutova K."/>
            <person name="Jorgensen R.E."/>
            <person name="Joubert Y."/>
            <person name="Kaplan A."/>
            <person name="Kroger N."/>
            <person name="Kroth P.G."/>
            <person name="La Roche J."/>
            <person name="Lindquist E."/>
            <person name="Lommer M."/>
            <person name="Martin-Jezequel V."/>
            <person name="Lopez P.J."/>
            <person name="Lucas S."/>
            <person name="Mangogna M."/>
            <person name="McGinnis K."/>
            <person name="Medlin L.K."/>
            <person name="Montsant A."/>
            <person name="Oudot-Le Secq M.P."/>
            <person name="Napoli C."/>
            <person name="Obornik M."/>
            <person name="Parker M.S."/>
            <person name="Petit J.L."/>
            <person name="Porcel B.M."/>
            <person name="Poulsen N."/>
            <person name="Robison M."/>
            <person name="Rychlewski L."/>
            <person name="Rynearson T.A."/>
            <person name="Schmutz J."/>
            <person name="Shapiro H."/>
            <person name="Siaut M."/>
            <person name="Stanley M."/>
            <person name="Sussman M.R."/>
            <person name="Taylor A.R."/>
            <person name="Vardi A."/>
            <person name="von Dassow P."/>
            <person name="Vyverman W."/>
            <person name="Willis A."/>
            <person name="Wyrwicz L.S."/>
            <person name="Rokhsar D.S."/>
            <person name="Weissenbach J."/>
            <person name="Armbrust E.V."/>
            <person name="Green B.R."/>
            <person name="Van de Peer Y."/>
            <person name="Grigoriev I.V."/>
        </authorList>
    </citation>
    <scope>NUCLEOTIDE SEQUENCE [LARGE SCALE GENOMIC DNA]</scope>
    <source>
        <strain evidence="1 2">CCAP 1055/1</strain>
    </source>
</reference>
<proteinExistence type="predicted"/>
<dbReference type="Proteomes" id="UP000000759">
    <property type="component" value="Chromosome 16"/>
</dbReference>
<dbReference type="GeneID" id="7203289"/>